<dbReference type="SUPFAM" id="SSF53383">
    <property type="entry name" value="PLP-dependent transferases"/>
    <property type="match status" value="1"/>
</dbReference>
<keyword evidence="2" id="KW-0663">Pyridoxal phosphate</keyword>
<evidence type="ECO:0000313" key="4">
    <source>
        <dbReference type="Proteomes" id="UP001166004"/>
    </source>
</evidence>
<protein>
    <submittedName>
        <fullName evidence="3">dTDP-4-amino-4,6-dideoxygalactose transaminase</fullName>
    </submittedName>
</protein>
<dbReference type="PANTHER" id="PTHR30244">
    <property type="entry name" value="TRANSAMINASE"/>
    <property type="match status" value="1"/>
</dbReference>
<comment type="caution">
    <text evidence="3">The sequence shown here is derived from an EMBL/GenBank/DDBJ whole genome shotgun (WGS) entry which is preliminary data.</text>
</comment>
<evidence type="ECO:0000256" key="2">
    <source>
        <dbReference type="RuleBase" id="RU004508"/>
    </source>
</evidence>
<dbReference type="CDD" id="cd00616">
    <property type="entry name" value="AHBA_syn"/>
    <property type="match status" value="1"/>
</dbReference>
<evidence type="ECO:0000313" key="3">
    <source>
        <dbReference type="EMBL" id="NMN67074.1"/>
    </source>
</evidence>
<evidence type="ECO:0000256" key="1">
    <source>
        <dbReference type="ARBA" id="ARBA00037999"/>
    </source>
</evidence>
<name>A0ABX1T0V7_PELUQ</name>
<dbReference type="Gene3D" id="3.40.640.10">
    <property type="entry name" value="Type I PLP-dependent aspartate aminotransferase-like (Major domain)"/>
    <property type="match status" value="1"/>
</dbReference>
<dbReference type="EMBL" id="LANA01000001">
    <property type="protein sequence ID" value="NMN67074.1"/>
    <property type="molecule type" value="Genomic_DNA"/>
</dbReference>
<sequence length="379" mass="43883">MINYGRQYIDNTDIKEVTKVLKSDYLTQGPLVKKFEKELSKKFKSKYASVVSNGSAALFLIGKILKWKKGDLVAVPPITFISSVNSIEHCGASPLFVDISLRNYCMDPIKLEEALKKDKKKKIKAAIVTDYGGQPAEWEKFVILRNKYNIKLINDCCHSMGSAIKKNEGYASKFADFVSLSFHPVKAITTGEGGAILLNNKKHDNEIKLLRSHGISRKKDIFWKYTVSSLGYNFRLPDLNCALGISQLKKIDKFVKKRKEVSRIYDNFFKDKEKFIIPKKNNNKTSSYHLYPLLVNFNKIKKTKDKVIKEFYRHGIKLQVHYIPVNLQPYYIKKYGIKKNNFKNSLFFFDRVISLPIYYDLTNKDLNHVQKICKKIFNI</sequence>
<dbReference type="Proteomes" id="UP001166004">
    <property type="component" value="Unassembled WGS sequence"/>
</dbReference>
<comment type="similarity">
    <text evidence="1 2">Belongs to the DegT/DnrJ/EryC1 family.</text>
</comment>
<organism evidence="3 4">
    <name type="scientific">Pelagibacter ubique</name>
    <dbReference type="NCBI Taxonomy" id="198252"/>
    <lineage>
        <taxon>Bacteria</taxon>
        <taxon>Pseudomonadati</taxon>
        <taxon>Pseudomonadota</taxon>
        <taxon>Alphaproteobacteria</taxon>
        <taxon>Candidatus Pelagibacterales</taxon>
        <taxon>Candidatus Pelagibacteraceae</taxon>
        <taxon>Candidatus Pelagibacter</taxon>
    </lineage>
</organism>
<dbReference type="Pfam" id="PF01041">
    <property type="entry name" value="DegT_DnrJ_EryC1"/>
    <property type="match status" value="1"/>
</dbReference>
<gene>
    <name evidence="3" type="ORF">VP91_00002070</name>
</gene>
<dbReference type="PANTHER" id="PTHR30244:SF34">
    <property type="entry name" value="DTDP-4-AMINO-4,6-DIDEOXYGALACTOSE TRANSAMINASE"/>
    <property type="match status" value="1"/>
</dbReference>
<proteinExistence type="inferred from homology"/>
<keyword evidence="4" id="KW-1185">Reference proteome</keyword>
<accession>A0ABX1T0V7</accession>
<dbReference type="InterPro" id="IPR015421">
    <property type="entry name" value="PyrdxlP-dep_Trfase_major"/>
</dbReference>
<dbReference type="InterPro" id="IPR015422">
    <property type="entry name" value="PyrdxlP-dep_Trfase_small"/>
</dbReference>
<dbReference type="Gene3D" id="3.90.1150.10">
    <property type="entry name" value="Aspartate Aminotransferase, domain 1"/>
    <property type="match status" value="1"/>
</dbReference>
<reference evidence="3 4" key="1">
    <citation type="submission" date="2019-07" db="EMBL/GenBank/DDBJ databases">
        <title>SAR11 Genome Evolution.</title>
        <authorList>
            <person name="Giovannoni S."/>
        </authorList>
    </citation>
    <scope>NUCLEOTIDE SEQUENCE [LARGE SCALE GENOMIC DNA]</scope>
    <source>
        <strain evidence="3 4">HTCC9565</strain>
    </source>
</reference>
<dbReference type="RefSeq" id="WP_169035591.1">
    <property type="nucleotide sequence ID" value="NZ_LANA01000001.1"/>
</dbReference>
<dbReference type="InterPro" id="IPR015424">
    <property type="entry name" value="PyrdxlP-dep_Trfase"/>
</dbReference>
<dbReference type="PIRSF" id="PIRSF000390">
    <property type="entry name" value="PLP_StrS"/>
    <property type="match status" value="1"/>
</dbReference>
<dbReference type="InterPro" id="IPR000653">
    <property type="entry name" value="DegT/StrS_aminotransferase"/>
</dbReference>